<dbReference type="RefSeq" id="XP_018272838.1">
    <property type="nucleotide sequence ID" value="XM_018413179.1"/>
</dbReference>
<dbReference type="SUPFAM" id="SSF51197">
    <property type="entry name" value="Clavaminate synthase-like"/>
    <property type="match status" value="1"/>
</dbReference>
<gene>
    <name evidence="1" type="ORF">RHOBADRAFT_34228</name>
</gene>
<dbReference type="OMA" id="TWGPADW"/>
<dbReference type="EMBL" id="KQ474075">
    <property type="protein sequence ID" value="KPV76789.1"/>
    <property type="molecule type" value="Genomic_DNA"/>
</dbReference>
<dbReference type="Pfam" id="PF05721">
    <property type="entry name" value="PhyH"/>
    <property type="match status" value="1"/>
</dbReference>
<evidence type="ECO:0000313" key="1">
    <source>
        <dbReference type="EMBL" id="KPV76789.1"/>
    </source>
</evidence>
<dbReference type="AlphaFoldDB" id="A0A194S897"/>
<name>A0A194S897_RHOGW</name>
<dbReference type="PANTHER" id="PTHR31630:SF6">
    <property type="entry name" value="PHYTANOYL-COA DIOXYGENASE-RELATED"/>
    <property type="match status" value="1"/>
</dbReference>
<accession>A0A194S897</accession>
<evidence type="ECO:0008006" key="3">
    <source>
        <dbReference type="Google" id="ProtNLM"/>
    </source>
</evidence>
<keyword evidence="2" id="KW-1185">Reference proteome</keyword>
<evidence type="ECO:0000313" key="2">
    <source>
        <dbReference type="Proteomes" id="UP000053890"/>
    </source>
</evidence>
<dbReference type="PANTHER" id="PTHR31630">
    <property type="entry name" value="PHYTANOYL-COA DIOXYGENASE-RELATED-RELATED"/>
    <property type="match status" value="1"/>
</dbReference>
<sequence length="332" mass="37543">MPSIDLALAQHGDPVALPPHKYADLLDHTPYKSPIKQALATDGFVVVPAIPEHRALAYADRAYDWLEAFQLGFDRRDEATWTNAHLPVHVKGGMFASRVYHEDFLWAIRCEQGVVDGFAELWGTDKLTTSFDGAAVMLCHRKDLPPAQKWEHMDQSPNRRGFFCAQGIVNLLPNGPDDGGLMVLKGSGAIMEKYFEQHPEQKANHSSWGPADWYGYTEEQQEWFYERGCEWIKVCANPGDLILWDSRTLHYNRPPSGDRTRICTYVCMAPDELLNAKDRAVKQKLFADKGATTHNPFENIFARPTEDGELKFPVVEPSARMLQLAGVRPYDV</sequence>
<protein>
    <recommendedName>
        <fullName evidence="3">Phytanoyl-CoA dioxygenase</fullName>
    </recommendedName>
</protein>
<dbReference type="OrthoDB" id="445007at2759"/>
<dbReference type="InterPro" id="IPR008775">
    <property type="entry name" value="Phytyl_CoA_dOase-like"/>
</dbReference>
<organism evidence="1 2">
    <name type="scientific">Rhodotorula graminis (strain WP1)</name>
    <dbReference type="NCBI Taxonomy" id="578459"/>
    <lineage>
        <taxon>Eukaryota</taxon>
        <taxon>Fungi</taxon>
        <taxon>Dikarya</taxon>
        <taxon>Basidiomycota</taxon>
        <taxon>Pucciniomycotina</taxon>
        <taxon>Microbotryomycetes</taxon>
        <taxon>Sporidiobolales</taxon>
        <taxon>Sporidiobolaceae</taxon>
        <taxon>Rhodotorula</taxon>
    </lineage>
</organism>
<dbReference type="Proteomes" id="UP000053890">
    <property type="component" value="Unassembled WGS sequence"/>
</dbReference>
<reference evidence="1 2" key="1">
    <citation type="journal article" date="2015" name="Front. Microbiol.">
        <title>Genome sequence of the plant growth promoting endophytic yeast Rhodotorula graminis WP1.</title>
        <authorList>
            <person name="Firrincieli A."/>
            <person name="Otillar R."/>
            <person name="Salamov A."/>
            <person name="Schmutz J."/>
            <person name="Khan Z."/>
            <person name="Redman R.S."/>
            <person name="Fleck N.D."/>
            <person name="Lindquist E."/>
            <person name="Grigoriev I.V."/>
            <person name="Doty S.L."/>
        </authorList>
    </citation>
    <scope>NUCLEOTIDE SEQUENCE [LARGE SCALE GENOMIC DNA]</scope>
    <source>
        <strain evidence="1 2">WP1</strain>
    </source>
</reference>
<dbReference type="Gene3D" id="2.60.120.620">
    <property type="entry name" value="q2cbj1_9rhob like domain"/>
    <property type="match status" value="1"/>
</dbReference>
<proteinExistence type="predicted"/>
<dbReference type="GeneID" id="28973628"/>